<dbReference type="RefSeq" id="WP_058504656.1">
    <property type="nucleotide sequence ID" value="NZ_CAAAIF010000006.1"/>
</dbReference>
<feature type="coiled-coil region" evidence="1">
    <location>
        <begin position="1181"/>
        <end position="1208"/>
    </location>
</feature>
<evidence type="ECO:0000313" key="3">
    <source>
        <dbReference type="EMBL" id="KTD36684.1"/>
    </source>
</evidence>
<organism evidence="3 4">
    <name type="scientific">Legionella nautarum</name>
    <dbReference type="NCBI Taxonomy" id="45070"/>
    <lineage>
        <taxon>Bacteria</taxon>
        <taxon>Pseudomonadati</taxon>
        <taxon>Pseudomonadota</taxon>
        <taxon>Gammaproteobacteria</taxon>
        <taxon>Legionellales</taxon>
        <taxon>Legionellaceae</taxon>
        <taxon>Legionella</taxon>
    </lineage>
</organism>
<keyword evidence="2" id="KW-0472">Membrane</keyword>
<feature type="coiled-coil region" evidence="1">
    <location>
        <begin position="494"/>
        <end position="521"/>
    </location>
</feature>
<keyword evidence="4" id="KW-1185">Reference proteome</keyword>
<feature type="transmembrane region" description="Helical" evidence="2">
    <location>
        <begin position="1490"/>
        <end position="1511"/>
    </location>
</feature>
<protein>
    <submittedName>
        <fullName evidence="3">Uncharacterized protein</fullName>
    </submittedName>
</protein>
<sequence>MGRKKLSKPVIDENFTTLAASPLGQLLNHIHDSLNALIVENEKKKEQPTIHKSYATQRLEELKELFDKSQNLLKYYNEGKEPSGFSFLPFCKNAIGFYIQLHDAQGFDTPAYVFYKLVQKKLPQLIESCEVKQFDPSNISSFKENLKAKLKKQNYEEAKQIPGCNLEQYFLTVDRAIDGFYIENDSAFDSTVLANEIADEINSALYKKFYYKDLIISHPSMYTLIIEIMDLLEQLPAELKAVVPFLNPKAFNIDIKNSLAASVIPERFAYLKVTVKHTPQPAPVLIEGQASEDSIAGSASEFCYEVTDSNEAKIFFSLDEVFRGVMVGVKSILSKALDDYFRNYAETAHVKSEITKAELLQEFTKKEKESAERAIAKAIQLEESFEEFNVFFKKLSRSDKKVDVLEKQTKVLDESIKELAELLQRNQDYELQNVATLFSSHIELNLDLQQSAKTGVDTSYIAEQLPETIVARNQFGQFVVMPIKIALSMEPAKYREIKQLLNSLEENRKELINKQKQEAQSWQHEVLSFHEANNKQFDKSFSDYIEWASHLLSVFEDNFDKFGTDTKLKTIAEQLAFVFESLAKARDYLNSVRMLEEQMHASIAKTALASELLFKIEPTTAAKIQISYQSSKNKIEQIYILMQNKIAALESRQKALDVQYNKAKAAKELHEIMKSADPALIVELKESKITELAALTKTLKNQSDILLVKENRKEELVKLQLEIKAELTSAQLDLSGQQIKCTTKCIELMETLKLFADKDPETILSHDKLVTPQGIKEAFAYLNALMIETKQQLEELEDERFSNDKLAALITAKEFIYNTKGKIKFSTLDKKINMIFNRKDGKGFDFLLDLMQSKYHTKERWAGHRSRKGNELAVIEDTNTLLLMLASHIQTCEIQKTDRPKLLAFQEKKKELLNLLNLIKVMEIYVQNVEKIIEKHEQSEKNKSELTSEIEFINRKLIKCKEEVDALTKDINILDKIIQLLNGHQELSKEIADLVNRASDLDVEGLNLIQDPLIEGINSVGLKLQQLEELSKYAEVEALDLADTAAYQNNFSKIKELASDSKHKIDRFIADLCHKKFNDLKEQIAKGKEGLEAISLEKTKITEEIPTQANRLLRLNNWLNLSVNLVQSVGASLPKIRLIETDLQQLADAQLKTEIQSTIGELKQLDRDCQDRYSQCLEAINSLLKEILLELKQNKAKAQLKFDETQASWELNSATLSEIDSYLKTIPIVQLELLKSSLGDLAPATQITKILMGYEELTLQMASKNCIHSDLAKRIETRVSFTIESKEELARYAVNRKSFKDRLFSQDAQMRESFIETLNFELDNYAKSGDSKAIITLIQDRKESFEGFKLRSILNRFLVELNEFDRTIPPDYESKFDTIAVVNHELALAYLHEINNPELTELMNKLYEEISNLNHFGDTILNSFEDQGKVAKNLATALQAKADRFIIENKDEFNKVELPLEKRQFFLDFYADFRCHIHSKDEVMSQHTSWFPLVANIGLAALAILSFGIAIPVKQIVTELITGKSAFFCRTDGLECVDNIEEVVSKNMAASAA</sequence>
<keyword evidence="2" id="KW-1133">Transmembrane helix</keyword>
<evidence type="ECO:0000256" key="1">
    <source>
        <dbReference type="SAM" id="Coils"/>
    </source>
</evidence>
<evidence type="ECO:0000313" key="4">
    <source>
        <dbReference type="Proteomes" id="UP000054725"/>
    </source>
</evidence>
<dbReference type="OrthoDB" id="5651756at2"/>
<gene>
    <name evidence="3" type="ORF">Lnau_1668</name>
</gene>
<dbReference type="PATRIC" id="fig|45070.6.peg.1747"/>
<comment type="caution">
    <text evidence="3">The sequence shown here is derived from an EMBL/GenBank/DDBJ whole genome shotgun (WGS) entry which is preliminary data.</text>
</comment>
<dbReference type="Proteomes" id="UP000054725">
    <property type="component" value="Unassembled WGS sequence"/>
</dbReference>
<keyword evidence="1" id="KW-0175">Coiled coil</keyword>
<feature type="coiled-coil region" evidence="1">
    <location>
        <begin position="405"/>
        <end position="432"/>
    </location>
</feature>
<evidence type="ECO:0000256" key="2">
    <source>
        <dbReference type="SAM" id="Phobius"/>
    </source>
</evidence>
<accession>A0A0W0WWJ4</accession>
<name>A0A0W0WWJ4_9GAMM</name>
<reference evidence="3 4" key="1">
    <citation type="submission" date="2015-11" db="EMBL/GenBank/DDBJ databases">
        <title>Genomic analysis of 38 Legionella species identifies large and diverse effector repertoires.</title>
        <authorList>
            <person name="Burstein D."/>
            <person name="Amaro F."/>
            <person name="Zusman T."/>
            <person name="Lifshitz Z."/>
            <person name="Cohen O."/>
            <person name="Gilbert J.A."/>
            <person name="Pupko T."/>
            <person name="Shuman H.A."/>
            <person name="Segal G."/>
        </authorList>
    </citation>
    <scope>NUCLEOTIDE SEQUENCE [LARGE SCALE GENOMIC DNA]</scope>
    <source>
        <strain evidence="3 4">ATCC 49506</strain>
    </source>
</reference>
<dbReference type="EMBL" id="LNYO01000013">
    <property type="protein sequence ID" value="KTD36684.1"/>
    <property type="molecule type" value="Genomic_DNA"/>
</dbReference>
<feature type="coiled-coil region" evidence="1">
    <location>
        <begin position="922"/>
        <end position="1004"/>
    </location>
</feature>
<keyword evidence="2" id="KW-0812">Transmembrane</keyword>
<dbReference type="STRING" id="45070.Lnau_1668"/>
<proteinExistence type="predicted"/>